<sequence>MTDVSSASTLSSSSEQDRPTIPGERKEMPRVMGHDQSPVAWLEAEFSRIARERMQSLPFYRAGIPVQACGFTLFEQQWFGCLLTPWMMSLVVLPGPQQQWPRRTVSDKLALSLPCGDVGFIVGATDDGSQYLTCSLMSPLDTALDAEQAVRLAEQSARMALSLPVADAAAPQNPGRRALFGRYRSQ</sequence>
<comment type="similarity">
    <text evidence="1">Belongs to the HupJ family.</text>
</comment>
<feature type="compositionally biased region" description="Basic and acidic residues" evidence="2">
    <location>
        <begin position="15"/>
        <end position="33"/>
    </location>
</feature>
<evidence type="ECO:0000256" key="2">
    <source>
        <dbReference type="SAM" id="MobiDB-lite"/>
    </source>
</evidence>
<dbReference type="Gene3D" id="3.30.1460.40">
    <property type="entry name" value="[NiFe]-hydrogenase assembly chaperone, HybE"/>
    <property type="match status" value="1"/>
</dbReference>
<proteinExistence type="inferred from homology"/>
<reference evidence="3" key="1">
    <citation type="submission" date="2009-06" db="EMBL/GenBank/DDBJ databases">
        <title>Complete sequence of Dickeya dadantii Ech703.</title>
        <authorList>
            <consortium name="US DOE Joint Genome Institute"/>
            <person name="Lucas S."/>
            <person name="Copeland A."/>
            <person name="Lapidus A."/>
            <person name="Glavina del Rio T."/>
            <person name="Dalin E."/>
            <person name="Tice H."/>
            <person name="Bruce D."/>
            <person name="Goodwin L."/>
            <person name="Pitluck S."/>
            <person name="Chertkov O."/>
            <person name="Brettin T."/>
            <person name="Detter J.C."/>
            <person name="Han C."/>
            <person name="Larimer F."/>
            <person name="Land M."/>
            <person name="Hauser L."/>
            <person name="Kyrpides N."/>
            <person name="Mikhailova N."/>
            <person name="Balakrishnan V."/>
            <person name="Glasner J."/>
            <person name="Perna N.T."/>
        </authorList>
    </citation>
    <scope>NUCLEOTIDE SEQUENCE [LARGE SCALE GENOMIC DNA]</scope>
    <source>
        <strain evidence="3">Ech703</strain>
    </source>
</reference>
<dbReference type="NCBIfam" id="TIGR03993">
    <property type="entry name" value="hydrog_HybE"/>
    <property type="match status" value="1"/>
</dbReference>
<protein>
    <submittedName>
        <fullName evidence="3">Hydrogenase 2-specific chaperone</fullName>
    </submittedName>
</protein>
<dbReference type="STRING" id="579405.Dd703_2529"/>
<dbReference type="HOGENOM" id="CLU_091699_2_0_6"/>
<organism evidence="3 4">
    <name type="scientific">Musicola paradisiaca (strain Ech703)</name>
    <name type="common">Dickeya paradisiaca</name>
    <name type="synonym">Dickeya dadantii</name>
    <dbReference type="NCBI Taxonomy" id="579405"/>
    <lineage>
        <taxon>Bacteria</taxon>
        <taxon>Pseudomonadati</taxon>
        <taxon>Pseudomonadota</taxon>
        <taxon>Gammaproteobacteria</taxon>
        <taxon>Enterobacterales</taxon>
        <taxon>Pectobacteriaceae</taxon>
        <taxon>Musicola</taxon>
    </lineage>
</organism>
<dbReference type="InterPro" id="IPR023994">
    <property type="entry name" value="NiFe-hyd_HybE"/>
</dbReference>
<dbReference type="KEGG" id="dda:Dd703_2529"/>
<dbReference type="EMBL" id="CP001654">
    <property type="protein sequence ID" value="ACS86306.1"/>
    <property type="molecule type" value="Genomic_DNA"/>
</dbReference>
<evidence type="ECO:0000313" key="4">
    <source>
        <dbReference type="Proteomes" id="UP000002734"/>
    </source>
</evidence>
<dbReference type="Proteomes" id="UP000002734">
    <property type="component" value="Chromosome"/>
</dbReference>
<dbReference type="AlphaFoldDB" id="C6C9A6"/>
<feature type="compositionally biased region" description="Low complexity" evidence="2">
    <location>
        <begin position="1"/>
        <end position="14"/>
    </location>
</feature>
<name>C6C9A6_MUSP7</name>
<feature type="region of interest" description="Disordered" evidence="2">
    <location>
        <begin position="1"/>
        <end position="34"/>
    </location>
</feature>
<evidence type="ECO:0000313" key="3">
    <source>
        <dbReference type="EMBL" id="ACS86306.1"/>
    </source>
</evidence>
<dbReference type="eggNOG" id="COG1773">
    <property type="taxonomic scope" value="Bacteria"/>
</dbReference>
<gene>
    <name evidence="3" type="ordered locus">Dd703_2529</name>
</gene>
<evidence type="ECO:0000256" key="1">
    <source>
        <dbReference type="ARBA" id="ARBA00006532"/>
    </source>
</evidence>
<dbReference type="InterPro" id="IPR038530">
    <property type="entry name" value="NiFe-hyd_HybE_sf"/>
</dbReference>
<dbReference type="NCBIfam" id="NF007776">
    <property type="entry name" value="PRK10465.1"/>
    <property type="match status" value="1"/>
</dbReference>
<accession>C6C9A6</accession>
<dbReference type="Pfam" id="PF11939">
    <property type="entry name" value="NiFe-hyd_HybE"/>
    <property type="match status" value="1"/>
</dbReference>
<keyword evidence="4" id="KW-1185">Reference proteome</keyword>